<sequence>MNETNMTARQQVGGVARGSLGAVSLVGGLTWILLNLDAPRPVQEMLVGVVLAAGGLVLLMPHRVALPGRATAAATAGAAVGGTLAGGLVTGVSVGGAFAYLVSRGWPFAWLSRGGVGDDRAAAEEAANRANWHIDAVNLVADLYFWAFAGLLVVAAAVVIRRAGARREAAPQS</sequence>
<dbReference type="RefSeq" id="WP_184989209.1">
    <property type="nucleotide sequence ID" value="NZ_BOMK01000029.1"/>
</dbReference>
<comment type="caution">
    <text evidence="2">The sequence shown here is derived from an EMBL/GenBank/DDBJ whole genome shotgun (WGS) entry which is preliminary data.</text>
</comment>
<gene>
    <name evidence="2" type="ORF">BJ971_000442</name>
</gene>
<protein>
    <submittedName>
        <fullName evidence="2">Uncharacterized protein</fullName>
    </submittedName>
</protein>
<evidence type="ECO:0000313" key="2">
    <source>
        <dbReference type="EMBL" id="MBB4759886.1"/>
    </source>
</evidence>
<keyword evidence="1" id="KW-0472">Membrane</keyword>
<organism evidence="2 3">
    <name type="scientific">Actinoplanes digitatis</name>
    <dbReference type="NCBI Taxonomy" id="1868"/>
    <lineage>
        <taxon>Bacteria</taxon>
        <taxon>Bacillati</taxon>
        <taxon>Actinomycetota</taxon>
        <taxon>Actinomycetes</taxon>
        <taxon>Micromonosporales</taxon>
        <taxon>Micromonosporaceae</taxon>
        <taxon>Actinoplanes</taxon>
    </lineage>
</organism>
<dbReference type="EMBL" id="JACHNH010000001">
    <property type="protein sequence ID" value="MBB4759886.1"/>
    <property type="molecule type" value="Genomic_DNA"/>
</dbReference>
<evidence type="ECO:0000313" key="3">
    <source>
        <dbReference type="Proteomes" id="UP000578112"/>
    </source>
</evidence>
<dbReference type="AlphaFoldDB" id="A0A7W7HSB2"/>
<feature type="transmembrane region" description="Helical" evidence="1">
    <location>
        <begin position="78"/>
        <end position="102"/>
    </location>
</feature>
<accession>A0A7W7HSB2</accession>
<name>A0A7W7HSB2_9ACTN</name>
<reference evidence="2 3" key="1">
    <citation type="submission" date="2020-08" db="EMBL/GenBank/DDBJ databases">
        <title>Sequencing the genomes of 1000 actinobacteria strains.</title>
        <authorList>
            <person name="Klenk H.-P."/>
        </authorList>
    </citation>
    <scope>NUCLEOTIDE SEQUENCE [LARGE SCALE GENOMIC DNA]</scope>
    <source>
        <strain evidence="2 3">DSM 43149</strain>
    </source>
</reference>
<proteinExistence type="predicted"/>
<keyword evidence="1" id="KW-0812">Transmembrane</keyword>
<feature type="transmembrane region" description="Helical" evidence="1">
    <location>
        <begin position="46"/>
        <end position="66"/>
    </location>
</feature>
<keyword evidence="1" id="KW-1133">Transmembrane helix</keyword>
<evidence type="ECO:0000256" key="1">
    <source>
        <dbReference type="SAM" id="Phobius"/>
    </source>
</evidence>
<feature type="transmembrane region" description="Helical" evidence="1">
    <location>
        <begin position="12"/>
        <end position="34"/>
    </location>
</feature>
<keyword evidence="3" id="KW-1185">Reference proteome</keyword>
<feature type="transmembrane region" description="Helical" evidence="1">
    <location>
        <begin position="143"/>
        <end position="160"/>
    </location>
</feature>
<dbReference type="Proteomes" id="UP000578112">
    <property type="component" value="Unassembled WGS sequence"/>
</dbReference>